<dbReference type="InterPro" id="IPR051796">
    <property type="entry name" value="ISF_SsuE-like"/>
</dbReference>
<dbReference type="InterPro" id="IPR005025">
    <property type="entry name" value="FMN_Rdtase-like_dom"/>
</dbReference>
<dbReference type="PANTHER" id="PTHR43278">
    <property type="entry name" value="NAD(P)H-DEPENDENT FMN-CONTAINING OXIDOREDUCTASE YWQN-RELATED"/>
    <property type="match status" value="1"/>
</dbReference>
<dbReference type="GO" id="GO:0016491">
    <property type="term" value="F:oxidoreductase activity"/>
    <property type="evidence" value="ECO:0007669"/>
    <property type="project" value="InterPro"/>
</dbReference>
<protein>
    <recommendedName>
        <fullName evidence="3">NADPH-dependent FMN reductase-like domain-containing protein</fullName>
    </recommendedName>
</protein>
<keyword evidence="1" id="KW-0285">Flavoprotein</keyword>
<dbReference type="Gene3D" id="3.40.50.360">
    <property type="match status" value="1"/>
</dbReference>
<evidence type="ECO:0000256" key="2">
    <source>
        <dbReference type="ARBA" id="ARBA00022643"/>
    </source>
</evidence>
<dbReference type="InterPro" id="IPR029039">
    <property type="entry name" value="Flavoprotein-like_sf"/>
</dbReference>
<dbReference type="AlphaFoldDB" id="A0A2M8GNI0"/>
<dbReference type="Proteomes" id="UP000229370">
    <property type="component" value="Unassembled WGS sequence"/>
</dbReference>
<dbReference type="PANTHER" id="PTHR43278:SF2">
    <property type="entry name" value="IRON-SULFUR FLAVOPROTEIN"/>
    <property type="match status" value="1"/>
</dbReference>
<accession>A0A2M8GNI0</accession>
<evidence type="ECO:0000256" key="1">
    <source>
        <dbReference type="ARBA" id="ARBA00022630"/>
    </source>
</evidence>
<reference evidence="5" key="1">
    <citation type="submission" date="2017-09" db="EMBL/GenBank/DDBJ databases">
        <title>Depth-based differentiation of microbial function through sediment-hosted aquifers and enrichment of novel symbionts in the deep terrestrial subsurface.</title>
        <authorList>
            <person name="Probst A.J."/>
            <person name="Ladd B."/>
            <person name="Jarett J.K."/>
            <person name="Geller-Mcgrath D.E."/>
            <person name="Sieber C.M.K."/>
            <person name="Emerson J.B."/>
            <person name="Anantharaman K."/>
            <person name="Thomas B.C."/>
            <person name="Malmstrom R."/>
            <person name="Stieglmeier M."/>
            <person name="Klingl A."/>
            <person name="Woyke T."/>
            <person name="Ryan C.M."/>
            <person name="Banfield J.F."/>
        </authorList>
    </citation>
    <scope>NUCLEOTIDE SEQUENCE [LARGE SCALE GENOMIC DNA]</scope>
</reference>
<evidence type="ECO:0000313" key="5">
    <source>
        <dbReference type="Proteomes" id="UP000229370"/>
    </source>
</evidence>
<dbReference type="SUPFAM" id="SSF52218">
    <property type="entry name" value="Flavoproteins"/>
    <property type="match status" value="1"/>
</dbReference>
<proteinExistence type="predicted"/>
<gene>
    <name evidence="4" type="ORF">CO007_01225</name>
</gene>
<organism evidence="4 5">
    <name type="scientific">Candidatus Roizmanbacteria bacterium CG_4_8_14_3_um_filter_36_10</name>
    <dbReference type="NCBI Taxonomy" id="1974834"/>
    <lineage>
        <taxon>Bacteria</taxon>
        <taxon>Candidatus Roizmaniibacteriota</taxon>
    </lineage>
</organism>
<comment type="caution">
    <text evidence="4">The sequence shown here is derived from an EMBL/GenBank/DDBJ whole genome shotgun (WGS) entry which is preliminary data.</text>
</comment>
<keyword evidence="2" id="KW-0288">FMN</keyword>
<evidence type="ECO:0000313" key="4">
    <source>
        <dbReference type="EMBL" id="PJC82120.1"/>
    </source>
</evidence>
<dbReference type="Pfam" id="PF03358">
    <property type="entry name" value="FMN_red"/>
    <property type="match status" value="1"/>
</dbReference>
<dbReference type="EMBL" id="PFQK01000026">
    <property type="protein sequence ID" value="PJC82120.1"/>
    <property type="molecule type" value="Genomic_DNA"/>
</dbReference>
<name>A0A2M8GNI0_9BACT</name>
<feature type="domain" description="NADPH-dependent FMN reductase-like" evidence="3">
    <location>
        <begin position="1"/>
        <end position="124"/>
    </location>
</feature>
<evidence type="ECO:0000259" key="3">
    <source>
        <dbReference type="Pfam" id="PF03358"/>
    </source>
</evidence>
<sequence length="178" mass="20551">MKILIINGSHRKGNTDIFIKEFKSNIDKNHSLRILNLRELEMKLPDGCEICGESGICPNIKDQFSNEIEPTIRNYDIYVITTPTWDDGITPLTKIFWDRIVSWCHKDRMYLKGKKLAVVTHGMAGEKSWNNVINWVKSVCVWEKCHFGGSFTFKSSSKIGDIKIDKIQLQQFIKDLIS</sequence>